<reference evidence="1" key="1">
    <citation type="journal article" date="2010" name="ISME J.">
        <title>Metagenome of the Mediterranean deep chlorophyll maximum studied by direct and fosmid library 454 pyrosequencing.</title>
        <authorList>
            <person name="Ghai R."/>
            <person name="Martin-Cuadrado A.B."/>
            <person name="Molto A.G."/>
            <person name="Heredia I.G."/>
            <person name="Cabrera R."/>
            <person name="Martin J."/>
            <person name="Verdu M."/>
            <person name="Deschamps P."/>
            <person name="Moreira D."/>
            <person name="Lopez-Garcia P."/>
            <person name="Mira A."/>
            <person name="Rodriguez-Valera F."/>
        </authorList>
    </citation>
    <scope>NUCLEOTIDE SEQUENCE</scope>
</reference>
<accession>D6PLH9</accession>
<dbReference type="AlphaFoldDB" id="D6PLH9"/>
<proteinExistence type="predicted"/>
<sequence length="113" mass="12137">MANIYKNAMFDLTTTNKTTVYTCPTNRTALIKSIQITNIHSGSVEVEAFATDSSDSDAEHEVAHINLASKTVENLVKGTMVLEAGDALKLEAASANNIAGIVSYLEIFDEKSP</sequence>
<protein>
    <submittedName>
        <fullName evidence="1">Uncharacterized protein</fullName>
    </submittedName>
</protein>
<name>D6PLH9_9ZZZZ</name>
<organism evidence="1">
    <name type="scientific">uncultured organism MedDCM-OCT-S11-C359</name>
    <dbReference type="NCBI Taxonomy" id="743661"/>
    <lineage>
        <taxon>unclassified sequences</taxon>
        <taxon>environmental samples</taxon>
    </lineage>
</organism>
<evidence type="ECO:0000313" key="1">
    <source>
        <dbReference type="EMBL" id="ADD96580.1"/>
    </source>
</evidence>
<dbReference type="EMBL" id="GU943148">
    <property type="protein sequence ID" value="ADD96580.1"/>
    <property type="molecule type" value="Genomic_DNA"/>
</dbReference>